<organism evidence="1 2">
    <name type="scientific">Ricinus communis</name>
    <name type="common">Castor bean</name>
    <dbReference type="NCBI Taxonomy" id="3988"/>
    <lineage>
        <taxon>Eukaryota</taxon>
        <taxon>Viridiplantae</taxon>
        <taxon>Streptophyta</taxon>
        <taxon>Embryophyta</taxon>
        <taxon>Tracheophyta</taxon>
        <taxon>Spermatophyta</taxon>
        <taxon>Magnoliopsida</taxon>
        <taxon>eudicotyledons</taxon>
        <taxon>Gunneridae</taxon>
        <taxon>Pentapetalae</taxon>
        <taxon>rosids</taxon>
        <taxon>fabids</taxon>
        <taxon>Malpighiales</taxon>
        <taxon>Euphorbiaceae</taxon>
        <taxon>Acalyphoideae</taxon>
        <taxon>Acalypheae</taxon>
        <taxon>Ricinus</taxon>
    </lineage>
</organism>
<dbReference type="eggNOG" id="KOG0157">
    <property type="taxonomic scope" value="Eukaryota"/>
</dbReference>
<keyword evidence="2" id="KW-1185">Reference proteome</keyword>
<dbReference type="EMBL" id="EQ974065">
    <property type="protein sequence ID" value="EEF34552.1"/>
    <property type="molecule type" value="Genomic_DNA"/>
</dbReference>
<dbReference type="AlphaFoldDB" id="B9SPD0"/>
<protein>
    <submittedName>
        <fullName evidence="1">Cytochrome P450, putative</fullName>
    </submittedName>
</protein>
<dbReference type="STRING" id="3988.B9SPD0"/>
<proteinExistence type="predicted"/>
<reference evidence="2" key="1">
    <citation type="journal article" date="2010" name="Nat. Biotechnol.">
        <title>Draft genome sequence of the oilseed species Ricinus communis.</title>
        <authorList>
            <person name="Chan A.P."/>
            <person name="Crabtree J."/>
            <person name="Zhao Q."/>
            <person name="Lorenzi H."/>
            <person name="Orvis J."/>
            <person name="Puiu D."/>
            <person name="Melake-Berhan A."/>
            <person name="Jones K.M."/>
            <person name="Redman J."/>
            <person name="Chen G."/>
            <person name="Cahoon E.B."/>
            <person name="Gedil M."/>
            <person name="Stanke M."/>
            <person name="Haas B.J."/>
            <person name="Wortman J.R."/>
            <person name="Fraser-Liggett C.M."/>
            <person name="Ravel J."/>
            <person name="Rabinowicz P.D."/>
        </authorList>
    </citation>
    <scope>NUCLEOTIDE SEQUENCE [LARGE SCALE GENOMIC DNA]</scope>
    <source>
        <strain evidence="2">cv. Hale</strain>
    </source>
</reference>
<evidence type="ECO:0000313" key="1">
    <source>
        <dbReference type="EMBL" id="EEF34552.1"/>
    </source>
</evidence>
<dbReference type="Proteomes" id="UP000008311">
    <property type="component" value="Unassembled WGS sequence"/>
</dbReference>
<gene>
    <name evidence="1" type="ORF">RCOM_0496970</name>
</gene>
<name>B9SPD0_RICCO</name>
<accession>B9SPD0</accession>
<evidence type="ECO:0000313" key="2">
    <source>
        <dbReference type="Proteomes" id="UP000008311"/>
    </source>
</evidence>
<sequence length="160" mass="18261">MWTIILFLAALLVIYYTIWINKWGNPECEGVLPPDSMGIPIIGETLQLFIPSNSLDIHTIHQEENAEVWTHISKQCGRSTCCDINRSRTQPLHPNSRRKNSSTLIFTGRYFKSDRVQKASGKNCFQSTDGKYGDRNSAFMICPRTNCRTETRCFQSKIPG</sequence>
<dbReference type="InParanoid" id="B9SPD0"/>